<evidence type="ECO:0000256" key="2">
    <source>
        <dbReference type="SAM" id="SignalP"/>
    </source>
</evidence>
<accession>A0A3Q2XYA8</accession>
<sequence length="301" mass="33086">MHEWCSVERLALTSLIVLLNLSVEGVWAVHMQAEVRALAGHPVVLPCTYSHPPHSHHASVQVRWRRDGSPGAIVLYRCTGKVPVCEPGPQQDPRYRLEGDPRRHDLSLRINGAALGDSGRYYCGLEVEGRDHKTVEDNMGTWLRVEAPPNILSLQVDAGEDLRYVAECRVAGSPPPDIQWLAPEHPLKGSTAGPLSLGDDLVVSRLQDVEPGWQVTCSASNPLGKDKATLYLLPLPTPPTKDGAPSHILLLVILSLGSKVIMLLGIGVWLVARHENHSFTVLYSLNCHIYVIYPLKCKLIC</sequence>
<dbReference type="Pfam" id="PF07686">
    <property type="entry name" value="V-set"/>
    <property type="match status" value="1"/>
</dbReference>
<evidence type="ECO:0000313" key="5">
    <source>
        <dbReference type="Proteomes" id="UP000264820"/>
    </source>
</evidence>
<dbReference type="PANTHER" id="PTHR46942">
    <property type="entry name" value="SIALIC ACID-BINDING IG-LIKE LECTIN 15"/>
    <property type="match status" value="1"/>
</dbReference>
<evidence type="ECO:0000256" key="1">
    <source>
        <dbReference type="SAM" id="Phobius"/>
    </source>
</evidence>
<evidence type="ECO:0000259" key="3">
    <source>
        <dbReference type="PROSITE" id="PS50835"/>
    </source>
</evidence>
<dbReference type="Gene3D" id="2.60.40.10">
    <property type="entry name" value="Immunoglobulins"/>
    <property type="match status" value="2"/>
</dbReference>
<feature type="transmembrane region" description="Helical" evidence="1">
    <location>
        <begin position="248"/>
        <end position="272"/>
    </location>
</feature>
<dbReference type="GO" id="GO:0045124">
    <property type="term" value="P:regulation of bone resorption"/>
    <property type="evidence" value="ECO:0007669"/>
    <property type="project" value="TreeGrafter"/>
</dbReference>
<dbReference type="Ensembl" id="ENSHCOT00000016396.1">
    <property type="protein sequence ID" value="ENSHCOP00000010078.1"/>
    <property type="gene ID" value="ENSHCOG00000012637.1"/>
</dbReference>
<dbReference type="InterPro" id="IPR042836">
    <property type="entry name" value="SIG15"/>
</dbReference>
<feature type="chain" id="PRO_5018525311" description="Ig-like domain-containing protein" evidence="2">
    <location>
        <begin position="29"/>
        <end position="301"/>
    </location>
</feature>
<dbReference type="GO" id="GO:0005886">
    <property type="term" value="C:plasma membrane"/>
    <property type="evidence" value="ECO:0007669"/>
    <property type="project" value="TreeGrafter"/>
</dbReference>
<feature type="signal peptide" evidence="2">
    <location>
        <begin position="1"/>
        <end position="28"/>
    </location>
</feature>
<dbReference type="InterPro" id="IPR003599">
    <property type="entry name" value="Ig_sub"/>
</dbReference>
<organism evidence="4 5">
    <name type="scientific">Hippocampus comes</name>
    <name type="common">Tiger tail seahorse</name>
    <dbReference type="NCBI Taxonomy" id="109280"/>
    <lineage>
        <taxon>Eukaryota</taxon>
        <taxon>Metazoa</taxon>
        <taxon>Chordata</taxon>
        <taxon>Craniata</taxon>
        <taxon>Vertebrata</taxon>
        <taxon>Euteleostomi</taxon>
        <taxon>Actinopterygii</taxon>
        <taxon>Neopterygii</taxon>
        <taxon>Teleostei</taxon>
        <taxon>Neoteleostei</taxon>
        <taxon>Acanthomorphata</taxon>
        <taxon>Syngnathiaria</taxon>
        <taxon>Syngnathiformes</taxon>
        <taxon>Syngnathoidei</taxon>
        <taxon>Syngnathidae</taxon>
        <taxon>Hippocampus</taxon>
    </lineage>
</organism>
<dbReference type="GO" id="GO:2001204">
    <property type="term" value="P:regulation of osteoclast development"/>
    <property type="evidence" value="ECO:0007669"/>
    <property type="project" value="TreeGrafter"/>
</dbReference>
<protein>
    <recommendedName>
        <fullName evidence="3">Ig-like domain-containing protein</fullName>
    </recommendedName>
</protein>
<keyword evidence="1" id="KW-1133">Transmembrane helix</keyword>
<dbReference type="Proteomes" id="UP000264820">
    <property type="component" value="Unplaced"/>
</dbReference>
<dbReference type="Pfam" id="PF07679">
    <property type="entry name" value="I-set"/>
    <property type="match status" value="1"/>
</dbReference>
<feature type="domain" description="Ig-like" evidence="3">
    <location>
        <begin position="40"/>
        <end position="136"/>
    </location>
</feature>
<name>A0A3Q2XYA8_HIPCM</name>
<dbReference type="OMA" id="SNRYFCR"/>
<dbReference type="InterPro" id="IPR013098">
    <property type="entry name" value="Ig_I-set"/>
</dbReference>
<dbReference type="PROSITE" id="PS50835">
    <property type="entry name" value="IG_LIKE"/>
    <property type="match status" value="2"/>
</dbReference>
<proteinExistence type="predicted"/>
<dbReference type="InterPro" id="IPR013783">
    <property type="entry name" value="Ig-like_fold"/>
</dbReference>
<keyword evidence="5" id="KW-1185">Reference proteome</keyword>
<keyword evidence="1" id="KW-0472">Membrane</keyword>
<dbReference type="InterPro" id="IPR013106">
    <property type="entry name" value="Ig_V-set"/>
</dbReference>
<evidence type="ECO:0000313" key="4">
    <source>
        <dbReference type="Ensembl" id="ENSHCOP00000010078.1"/>
    </source>
</evidence>
<reference evidence="4" key="1">
    <citation type="submission" date="2025-08" db="UniProtKB">
        <authorList>
            <consortium name="Ensembl"/>
        </authorList>
    </citation>
    <scope>IDENTIFICATION</scope>
</reference>
<dbReference type="SUPFAM" id="SSF48726">
    <property type="entry name" value="Immunoglobulin"/>
    <property type="match status" value="2"/>
</dbReference>
<dbReference type="SMART" id="SM00406">
    <property type="entry name" value="IGv"/>
    <property type="match status" value="1"/>
</dbReference>
<keyword evidence="1" id="KW-0812">Transmembrane</keyword>
<dbReference type="SMART" id="SM00409">
    <property type="entry name" value="IG"/>
    <property type="match status" value="1"/>
</dbReference>
<dbReference type="InterPro" id="IPR007110">
    <property type="entry name" value="Ig-like_dom"/>
</dbReference>
<dbReference type="GeneTree" id="ENSGT01060000248852"/>
<keyword evidence="2" id="KW-0732">Signal</keyword>
<dbReference type="InterPro" id="IPR036179">
    <property type="entry name" value="Ig-like_dom_sf"/>
</dbReference>
<dbReference type="AlphaFoldDB" id="A0A3Q2XYA8"/>
<dbReference type="GO" id="GO:0032956">
    <property type="term" value="P:regulation of actin cytoskeleton organization"/>
    <property type="evidence" value="ECO:0007669"/>
    <property type="project" value="TreeGrafter"/>
</dbReference>
<reference evidence="4" key="2">
    <citation type="submission" date="2025-09" db="UniProtKB">
        <authorList>
            <consortium name="Ensembl"/>
        </authorList>
    </citation>
    <scope>IDENTIFICATION</scope>
</reference>
<dbReference type="STRING" id="109280.ENSHCOP00000010078"/>
<dbReference type="PANTHER" id="PTHR46942:SF1">
    <property type="entry name" value="SIALIC ACID-BINDING IG-LIKE LECTIN 15"/>
    <property type="match status" value="1"/>
</dbReference>
<feature type="domain" description="Ig-like" evidence="3">
    <location>
        <begin position="149"/>
        <end position="231"/>
    </location>
</feature>